<comment type="caution">
    <text evidence="2">The sequence shown here is derived from an EMBL/GenBank/DDBJ whole genome shotgun (WGS) entry which is preliminary data.</text>
</comment>
<evidence type="ECO:0000313" key="2">
    <source>
        <dbReference type="EMBL" id="OQE07920.1"/>
    </source>
</evidence>
<dbReference type="OrthoDB" id="4341740at2759"/>
<gene>
    <name evidence="2" type="ORF">PENVUL_c011G07145</name>
</gene>
<name>A0A1V6S2G4_9EURO</name>
<protein>
    <submittedName>
        <fullName evidence="2">Uncharacterized protein</fullName>
    </submittedName>
</protein>
<feature type="region of interest" description="Disordered" evidence="1">
    <location>
        <begin position="1"/>
        <end position="23"/>
    </location>
</feature>
<evidence type="ECO:0000313" key="3">
    <source>
        <dbReference type="Proteomes" id="UP000191518"/>
    </source>
</evidence>
<proteinExistence type="predicted"/>
<feature type="region of interest" description="Disordered" evidence="1">
    <location>
        <begin position="47"/>
        <end position="86"/>
    </location>
</feature>
<sequence>MRRSRISGRSKSNNTGFDWYFAGEPMDKRHSRSSRIRLVRYVPEGETCAHSRCPSPSPSPETAPCSCGNECEVHSHGTRSPSPSKADSSGCEAVMTCCGGCHAIKRESGSSGQEKATCSCNNRCERHSRATRPITPSSSEHSSFESATNRYGGRHSRQERRSNNTHPTTPNSNDFSDYEPPRRRRHGHRFFPTREPEHHLQVEKCQCESHARPASTPAMPSQRYSSPRATFATAPPRSGPMFQTHQCRKASWCESHPEACRASMPAPSPVPISTPTPSRHSSRVKSDPKCTCRRSASPPKQVPPPKPVSSRHTSPAPNVQRCSCLLDGYHADDSGYYYDDDSGSDNSIQAMPDNDRDVDETFCIYHHRCRPRFECGLGWVCGRD</sequence>
<keyword evidence="3" id="KW-1185">Reference proteome</keyword>
<reference evidence="3" key="1">
    <citation type="journal article" date="2017" name="Nat. Microbiol.">
        <title>Global analysis of biosynthetic gene clusters reveals vast potential of secondary metabolite production in Penicillium species.</title>
        <authorList>
            <person name="Nielsen J.C."/>
            <person name="Grijseels S."/>
            <person name="Prigent S."/>
            <person name="Ji B."/>
            <person name="Dainat J."/>
            <person name="Nielsen K.F."/>
            <person name="Frisvad J.C."/>
            <person name="Workman M."/>
            <person name="Nielsen J."/>
        </authorList>
    </citation>
    <scope>NUCLEOTIDE SEQUENCE [LARGE SCALE GENOMIC DNA]</scope>
    <source>
        <strain evidence="3">IBT 29486</strain>
    </source>
</reference>
<feature type="compositionally biased region" description="Polar residues" evidence="1">
    <location>
        <begin position="218"/>
        <end position="228"/>
    </location>
</feature>
<feature type="region of interest" description="Disordered" evidence="1">
    <location>
        <begin position="129"/>
        <end position="197"/>
    </location>
</feature>
<evidence type="ECO:0000256" key="1">
    <source>
        <dbReference type="SAM" id="MobiDB-lite"/>
    </source>
</evidence>
<feature type="region of interest" description="Disordered" evidence="1">
    <location>
        <begin position="209"/>
        <end position="243"/>
    </location>
</feature>
<feature type="compositionally biased region" description="Low complexity" evidence="1">
    <location>
        <begin position="164"/>
        <end position="173"/>
    </location>
</feature>
<organism evidence="2 3">
    <name type="scientific">Penicillium vulpinum</name>
    <dbReference type="NCBI Taxonomy" id="29845"/>
    <lineage>
        <taxon>Eukaryota</taxon>
        <taxon>Fungi</taxon>
        <taxon>Dikarya</taxon>
        <taxon>Ascomycota</taxon>
        <taxon>Pezizomycotina</taxon>
        <taxon>Eurotiomycetes</taxon>
        <taxon>Eurotiomycetidae</taxon>
        <taxon>Eurotiales</taxon>
        <taxon>Aspergillaceae</taxon>
        <taxon>Penicillium</taxon>
    </lineage>
</organism>
<dbReference type="AlphaFoldDB" id="A0A1V6S2G4"/>
<feature type="compositionally biased region" description="Basic residues" evidence="1">
    <location>
        <begin position="182"/>
        <end position="191"/>
    </location>
</feature>
<dbReference type="EMBL" id="MDYP01000011">
    <property type="protein sequence ID" value="OQE07920.1"/>
    <property type="molecule type" value="Genomic_DNA"/>
</dbReference>
<dbReference type="Proteomes" id="UP000191518">
    <property type="component" value="Unassembled WGS sequence"/>
</dbReference>
<feature type="region of interest" description="Disordered" evidence="1">
    <location>
        <begin position="263"/>
        <end position="316"/>
    </location>
</feature>
<accession>A0A1V6S2G4</accession>
<feature type="compositionally biased region" description="Low complexity" evidence="1">
    <location>
        <begin position="137"/>
        <end position="146"/>
    </location>
</feature>